<evidence type="ECO:0000256" key="7">
    <source>
        <dbReference type="ARBA" id="ARBA00034754"/>
    </source>
</evidence>
<dbReference type="GO" id="GO:0006261">
    <property type="term" value="P:DNA-templated DNA replication"/>
    <property type="evidence" value="ECO:0007669"/>
    <property type="project" value="TreeGrafter"/>
</dbReference>
<dbReference type="RefSeq" id="WP_244887692.1">
    <property type="nucleotide sequence ID" value="NZ_FOXW01000010.1"/>
</dbReference>
<dbReference type="PANTHER" id="PTHR34388:SF1">
    <property type="entry name" value="DNA POLYMERASE III SUBUNIT DELTA"/>
    <property type="match status" value="1"/>
</dbReference>
<accession>A0A1I5YMT4</accession>
<keyword evidence="3" id="KW-0808">Transferase</keyword>
<keyword evidence="6" id="KW-0239">DNA-directed DNA polymerase</keyword>
<feature type="domain" description="DNA polymerase III delta subunit-like C-terminal" evidence="10">
    <location>
        <begin position="221"/>
        <end position="341"/>
    </location>
</feature>
<evidence type="ECO:0000256" key="4">
    <source>
        <dbReference type="ARBA" id="ARBA00022695"/>
    </source>
</evidence>
<evidence type="ECO:0000256" key="3">
    <source>
        <dbReference type="ARBA" id="ARBA00022679"/>
    </source>
</evidence>
<evidence type="ECO:0000313" key="12">
    <source>
        <dbReference type="Proteomes" id="UP000199136"/>
    </source>
</evidence>
<dbReference type="Gene3D" id="3.40.50.300">
    <property type="entry name" value="P-loop containing nucleotide triphosphate hydrolases"/>
    <property type="match status" value="1"/>
</dbReference>
<dbReference type="AlphaFoldDB" id="A0A1I5YMT4"/>
<dbReference type="PANTHER" id="PTHR34388">
    <property type="entry name" value="DNA POLYMERASE III SUBUNIT DELTA"/>
    <property type="match status" value="1"/>
</dbReference>
<dbReference type="InterPro" id="IPR027417">
    <property type="entry name" value="P-loop_NTPase"/>
</dbReference>
<evidence type="ECO:0000256" key="1">
    <source>
        <dbReference type="ARBA" id="ARBA00012417"/>
    </source>
</evidence>
<dbReference type="InterPro" id="IPR008921">
    <property type="entry name" value="DNA_pol3_clamp-load_cplx_C"/>
</dbReference>
<evidence type="ECO:0000256" key="6">
    <source>
        <dbReference type="ARBA" id="ARBA00022932"/>
    </source>
</evidence>
<dbReference type="EC" id="2.7.7.7" evidence="1"/>
<evidence type="ECO:0000259" key="10">
    <source>
        <dbReference type="Pfam" id="PF21694"/>
    </source>
</evidence>
<dbReference type="Gene3D" id="1.20.272.10">
    <property type="match status" value="1"/>
</dbReference>
<keyword evidence="5" id="KW-0235">DNA replication</keyword>
<dbReference type="NCBIfam" id="TIGR01128">
    <property type="entry name" value="holA"/>
    <property type="match status" value="1"/>
</dbReference>
<dbReference type="SUPFAM" id="SSF48019">
    <property type="entry name" value="post-AAA+ oligomerization domain-like"/>
    <property type="match status" value="1"/>
</dbReference>
<dbReference type="Proteomes" id="UP000199136">
    <property type="component" value="Unassembled WGS sequence"/>
</dbReference>
<dbReference type="SUPFAM" id="SSF52540">
    <property type="entry name" value="P-loop containing nucleoside triphosphate hydrolases"/>
    <property type="match status" value="1"/>
</dbReference>
<dbReference type="GO" id="GO:0003677">
    <property type="term" value="F:DNA binding"/>
    <property type="evidence" value="ECO:0007669"/>
    <property type="project" value="InterPro"/>
</dbReference>
<comment type="catalytic activity">
    <reaction evidence="8">
        <text>DNA(n) + a 2'-deoxyribonucleoside 5'-triphosphate = DNA(n+1) + diphosphate</text>
        <dbReference type="Rhea" id="RHEA:22508"/>
        <dbReference type="Rhea" id="RHEA-COMP:17339"/>
        <dbReference type="Rhea" id="RHEA-COMP:17340"/>
        <dbReference type="ChEBI" id="CHEBI:33019"/>
        <dbReference type="ChEBI" id="CHEBI:61560"/>
        <dbReference type="ChEBI" id="CHEBI:173112"/>
        <dbReference type="EC" id="2.7.7.7"/>
    </reaction>
</comment>
<feature type="domain" description="DNA polymerase III delta N-terminal" evidence="9">
    <location>
        <begin position="23"/>
        <end position="147"/>
    </location>
</feature>
<dbReference type="InterPro" id="IPR048466">
    <property type="entry name" value="DNA_pol3_delta-like_C"/>
</dbReference>
<name>A0A1I5YMT4_9LACT</name>
<dbReference type="STRING" id="82801.SAMN04488506_2128"/>
<keyword evidence="4" id="KW-0548">Nucleotidyltransferase</keyword>
<evidence type="ECO:0000259" key="9">
    <source>
        <dbReference type="Pfam" id="PF06144"/>
    </source>
</evidence>
<sequence>MGKKLNYTTELAKINKKEFSSVYVVLGTEAYLADNLRKAFIANVLSPDEMDLNFSSFDMEETPLSTVLNDAESIPFFGDRRLVFVNRPAFLTGEKTKQKVEHDIDGLMDYLDHPSPSTVLVFFAPYEKLDQRKKVVKKLKKSAAFIDIAAMSEQDTRKYLKDTIANEGYTITPEAFDLMIQLTDANLTTAIGELPKLFLYALETKKILKPAVEELISRSLEQNIFALNEMVLKKQVGPALDLYQDLLLQKEDPIKINAIMTSQFRLLIQVMILSKQGFQQNEIGQTLKVHPYRVKLASQQIKKYNEQTLTQAFEGLIEAEYRLKTGQGDRKMQFELFVLQFAQGMANR</sequence>
<dbReference type="GO" id="GO:0009360">
    <property type="term" value="C:DNA polymerase III complex"/>
    <property type="evidence" value="ECO:0007669"/>
    <property type="project" value="InterPro"/>
</dbReference>
<gene>
    <name evidence="11" type="ORF">SAMN04488506_2128</name>
</gene>
<dbReference type="Pfam" id="PF21694">
    <property type="entry name" value="DNA_pol3_delta_C"/>
    <property type="match status" value="1"/>
</dbReference>
<dbReference type="Gene3D" id="1.10.8.60">
    <property type="match status" value="1"/>
</dbReference>
<comment type="similarity">
    <text evidence="7">Belongs to the DNA polymerase HolA subunit family.</text>
</comment>
<dbReference type="InterPro" id="IPR010372">
    <property type="entry name" value="DNA_pol3_delta_N"/>
</dbReference>
<keyword evidence="12" id="KW-1185">Reference proteome</keyword>
<evidence type="ECO:0000256" key="5">
    <source>
        <dbReference type="ARBA" id="ARBA00022705"/>
    </source>
</evidence>
<dbReference type="EMBL" id="FOXW01000010">
    <property type="protein sequence ID" value="SFQ45561.1"/>
    <property type="molecule type" value="Genomic_DNA"/>
</dbReference>
<protein>
    <recommendedName>
        <fullName evidence="2">DNA polymerase III subunit delta</fullName>
        <ecNumber evidence="1">2.7.7.7</ecNumber>
    </recommendedName>
</protein>
<organism evidence="11 12">
    <name type="scientific">Desemzia incerta</name>
    <dbReference type="NCBI Taxonomy" id="82801"/>
    <lineage>
        <taxon>Bacteria</taxon>
        <taxon>Bacillati</taxon>
        <taxon>Bacillota</taxon>
        <taxon>Bacilli</taxon>
        <taxon>Lactobacillales</taxon>
        <taxon>Carnobacteriaceae</taxon>
        <taxon>Desemzia</taxon>
    </lineage>
</organism>
<evidence type="ECO:0000256" key="8">
    <source>
        <dbReference type="ARBA" id="ARBA00049244"/>
    </source>
</evidence>
<evidence type="ECO:0000313" key="11">
    <source>
        <dbReference type="EMBL" id="SFQ45561.1"/>
    </source>
</evidence>
<dbReference type="Pfam" id="PF06144">
    <property type="entry name" value="DNA_pol3_delta"/>
    <property type="match status" value="1"/>
</dbReference>
<dbReference type="GO" id="GO:0003887">
    <property type="term" value="F:DNA-directed DNA polymerase activity"/>
    <property type="evidence" value="ECO:0007669"/>
    <property type="project" value="UniProtKB-KW"/>
</dbReference>
<dbReference type="InterPro" id="IPR005790">
    <property type="entry name" value="DNA_polIII_delta"/>
</dbReference>
<reference evidence="11 12" key="1">
    <citation type="submission" date="2016-10" db="EMBL/GenBank/DDBJ databases">
        <authorList>
            <person name="de Groot N.N."/>
        </authorList>
    </citation>
    <scope>NUCLEOTIDE SEQUENCE [LARGE SCALE GENOMIC DNA]</scope>
    <source>
        <strain evidence="11 12">DSM 20581</strain>
    </source>
</reference>
<proteinExistence type="inferred from homology"/>
<evidence type="ECO:0000256" key="2">
    <source>
        <dbReference type="ARBA" id="ARBA00017703"/>
    </source>
</evidence>